<dbReference type="Proteomes" id="UP000018769">
    <property type="component" value="Chromosome I"/>
</dbReference>
<organism evidence="2 3">
    <name type="scientific">Candidatus Babela massiliensis</name>
    <dbReference type="NCBI Taxonomy" id="673862"/>
    <lineage>
        <taxon>Bacteria</taxon>
        <taxon>Candidatus Babelota</taxon>
        <taxon>Candidatus Babeliae</taxon>
        <taxon>Candidatus Babeliales</taxon>
        <taxon>Candidatus Babeliaceae</taxon>
        <taxon>Candidatus Babela</taxon>
    </lineage>
</organism>
<protein>
    <submittedName>
        <fullName evidence="2">Uncharacterized protein</fullName>
    </submittedName>
</protein>
<keyword evidence="1" id="KW-1133">Transmembrane helix</keyword>
<evidence type="ECO:0000256" key="1">
    <source>
        <dbReference type="SAM" id="Phobius"/>
    </source>
</evidence>
<dbReference type="KEGG" id="dpb:BABL1_gene_992"/>
<gene>
    <name evidence="2" type="ORF">BABL1_gene_992</name>
</gene>
<evidence type="ECO:0000313" key="3">
    <source>
        <dbReference type="Proteomes" id="UP000018769"/>
    </source>
</evidence>
<sequence length="71" mass="8587">MTIIRYLKQAIFKLFLILLAGLIAILLRTYLMGPYDYPTFYFTWQFIITFIIFNMLFQYLRDLGFFGDIII</sequence>
<dbReference type="HOGENOM" id="CLU_2732452_0_0_7"/>
<dbReference type="AlphaFoldDB" id="V6DH81"/>
<feature type="transmembrane region" description="Helical" evidence="1">
    <location>
        <begin position="12"/>
        <end position="31"/>
    </location>
</feature>
<name>V6DH81_9BACT</name>
<keyword evidence="3" id="KW-1185">Reference proteome</keyword>
<proteinExistence type="predicted"/>
<feature type="transmembrane region" description="Helical" evidence="1">
    <location>
        <begin position="37"/>
        <end position="57"/>
    </location>
</feature>
<keyword evidence="1" id="KW-0812">Transmembrane</keyword>
<reference evidence="2 3" key="1">
    <citation type="journal article" date="2015" name="Biol. Direct">
        <title>Babela massiliensis, a representative of a widespread bacterial phylum with unusual adaptations to parasitism in amoebae.</title>
        <authorList>
            <person name="Pagnier I."/>
            <person name="Yutin N."/>
            <person name="Croce O."/>
            <person name="Makarova K.S."/>
            <person name="Wolf Y.I."/>
            <person name="Benamar S."/>
            <person name="Raoult D."/>
            <person name="Koonin E.V."/>
            <person name="La Scola B."/>
        </authorList>
    </citation>
    <scope>NUCLEOTIDE SEQUENCE [LARGE SCALE GENOMIC DNA]</scope>
    <source>
        <strain evidence="3">BABL1</strain>
    </source>
</reference>
<dbReference type="STRING" id="673862.BABL1_gene_992"/>
<evidence type="ECO:0000313" key="2">
    <source>
        <dbReference type="EMBL" id="CDK30298.1"/>
    </source>
</evidence>
<dbReference type="EMBL" id="HG793133">
    <property type="protein sequence ID" value="CDK30298.1"/>
    <property type="molecule type" value="Genomic_DNA"/>
</dbReference>
<keyword evidence="1" id="KW-0472">Membrane</keyword>
<accession>V6DH81</accession>